<evidence type="ECO:0000313" key="2">
    <source>
        <dbReference type="Proteomes" id="UP000286402"/>
    </source>
</evidence>
<organism evidence="1 2">
    <name type="scientific">Sphingobacterium siyangense</name>
    <dbReference type="NCBI Taxonomy" id="459529"/>
    <lineage>
        <taxon>Bacteria</taxon>
        <taxon>Pseudomonadati</taxon>
        <taxon>Bacteroidota</taxon>
        <taxon>Sphingobacteriia</taxon>
        <taxon>Sphingobacteriales</taxon>
        <taxon>Sphingobacteriaceae</taxon>
        <taxon>Sphingobacterium</taxon>
    </lineage>
</organism>
<keyword evidence="2" id="KW-1185">Reference proteome</keyword>
<protein>
    <submittedName>
        <fullName evidence="1">Uncharacterized protein</fullName>
    </submittedName>
</protein>
<proteinExistence type="predicted"/>
<sequence>MENNTEEFEKALIDVRKAHRLIFKYQEKMLDLMNYIKSRLDFPEFIGKKHFSNSVGAKRSGSGMQRIWHNMWAWDFVYPYVYEYYLGDLPLENYDCNLSLIQYSDTGYFDQNNQEVTRIDVEKFVDEEQSVSKILFVLQAVPKNHKAWKWDIDDLIMNKKYASSSHKTDVLENNNTKLILYSFPLSHFIDENSTNNALNEFCTYCKSNGIAGLELI</sequence>
<dbReference type="Proteomes" id="UP000286402">
    <property type="component" value="Unassembled WGS sequence"/>
</dbReference>
<accession>A0A420G191</accession>
<name>A0A420G191_9SPHI</name>
<reference evidence="1 2" key="1">
    <citation type="submission" date="2016-07" db="EMBL/GenBank/DDBJ databases">
        <title>Genome analysis of Sphingobacterium siyangense T12B17.</title>
        <authorList>
            <person name="Xu D."/>
            <person name="Su Y."/>
            <person name="Zheng S."/>
        </authorList>
    </citation>
    <scope>NUCLEOTIDE SEQUENCE [LARGE SCALE GENOMIC DNA]</scope>
    <source>
        <strain evidence="1 2">T12B17</strain>
    </source>
</reference>
<gene>
    <name evidence="1" type="ORF">BCY89_26630</name>
</gene>
<evidence type="ECO:0000313" key="1">
    <source>
        <dbReference type="EMBL" id="RKF38925.1"/>
    </source>
</evidence>
<dbReference type="RefSeq" id="WP_120333772.1">
    <property type="nucleotide sequence ID" value="NZ_CP070350.1"/>
</dbReference>
<dbReference type="EMBL" id="MCAQ01000006">
    <property type="protein sequence ID" value="RKF38925.1"/>
    <property type="molecule type" value="Genomic_DNA"/>
</dbReference>
<comment type="caution">
    <text evidence="1">The sequence shown here is derived from an EMBL/GenBank/DDBJ whole genome shotgun (WGS) entry which is preliminary data.</text>
</comment>
<dbReference type="AlphaFoldDB" id="A0A420G191"/>